<reference evidence="1" key="2">
    <citation type="journal article" date="2020" name="Nat. Commun.">
        <title>Large-scale genome sequencing of mycorrhizal fungi provides insights into the early evolution of symbiotic traits.</title>
        <authorList>
            <person name="Miyauchi S."/>
            <person name="Kiss E."/>
            <person name="Kuo A."/>
            <person name="Drula E."/>
            <person name="Kohler A."/>
            <person name="Sanchez-Garcia M."/>
            <person name="Morin E."/>
            <person name="Andreopoulos B."/>
            <person name="Barry K.W."/>
            <person name="Bonito G."/>
            <person name="Buee M."/>
            <person name="Carver A."/>
            <person name="Chen C."/>
            <person name="Cichocki N."/>
            <person name="Clum A."/>
            <person name="Culley D."/>
            <person name="Crous P.W."/>
            <person name="Fauchery L."/>
            <person name="Girlanda M."/>
            <person name="Hayes R.D."/>
            <person name="Keri Z."/>
            <person name="LaButti K."/>
            <person name="Lipzen A."/>
            <person name="Lombard V."/>
            <person name="Magnuson J."/>
            <person name="Maillard F."/>
            <person name="Murat C."/>
            <person name="Nolan M."/>
            <person name="Ohm R.A."/>
            <person name="Pangilinan J."/>
            <person name="Pereira M.F."/>
            <person name="Perotto S."/>
            <person name="Peter M."/>
            <person name="Pfister S."/>
            <person name="Riley R."/>
            <person name="Sitrit Y."/>
            <person name="Stielow J.B."/>
            <person name="Szollosi G."/>
            <person name="Zifcakova L."/>
            <person name="Stursova M."/>
            <person name="Spatafora J.W."/>
            <person name="Tedersoo L."/>
            <person name="Vaario L.M."/>
            <person name="Yamada A."/>
            <person name="Yan M."/>
            <person name="Wang P."/>
            <person name="Xu J."/>
            <person name="Bruns T."/>
            <person name="Baldrian P."/>
            <person name="Vilgalys R."/>
            <person name="Dunand C."/>
            <person name="Henrissat B."/>
            <person name="Grigoriev I.V."/>
            <person name="Hibbett D."/>
            <person name="Nagy L.G."/>
            <person name="Martin F.M."/>
        </authorList>
    </citation>
    <scope>NUCLEOTIDE SEQUENCE</scope>
    <source>
        <strain evidence="1">BED1</strain>
    </source>
</reference>
<comment type="caution">
    <text evidence="1">The sequence shown here is derived from an EMBL/GenBank/DDBJ whole genome shotgun (WGS) entry which is preliminary data.</text>
</comment>
<organism evidence="1 2">
    <name type="scientific">Boletus edulis BED1</name>
    <dbReference type="NCBI Taxonomy" id="1328754"/>
    <lineage>
        <taxon>Eukaryota</taxon>
        <taxon>Fungi</taxon>
        <taxon>Dikarya</taxon>
        <taxon>Basidiomycota</taxon>
        <taxon>Agaricomycotina</taxon>
        <taxon>Agaricomycetes</taxon>
        <taxon>Agaricomycetidae</taxon>
        <taxon>Boletales</taxon>
        <taxon>Boletineae</taxon>
        <taxon>Boletaceae</taxon>
        <taxon>Boletoideae</taxon>
        <taxon>Boletus</taxon>
    </lineage>
</organism>
<proteinExistence type="predicted"/>
<evidence type="ECO:0000313" key="2">
    <source>
        <dbReference type="Proteomes" id="UP001194468"/>
    </source>
</evidence>
<dbReference type="EMBL" id="WHUW01000087">
    <property type="protein sequence ID" value="KAF8426474.1"/>
    <property type="molecule type" value="Genomic_DNA"/>
</dbReference>
<dbReference type="AlphaFoldDB" id="A0AAD4BFK9"/>
<accession>A0AAD4BFK9</accession>
<reference evidence="1" key="1">
    <citation type="submission" date="2019-10" db="EMBL/GenBank/DDBJ databases">
        <authorList>
            <consortium name="DOE Joint Genome Institute"/>
            <person name="Kuo A."/>
            <person name="Miyauchi S."/>
            <person name="Kiss E."/>
            <person name="Drula E."/>
            <person name="Kohler A."/>
            <person name="Sanchez-Garcia M."/>
            <person name="Andreopoulos B."/>
            <person name="Barry K.W."/>
            <person name="Bonito G."/>
            <person name="Buee M."/>
            <person name="Carver A."/>
            <person name="Chen C."/>
            <person name="Cichocki N."/>
            <person name="Clum A."/>
            <person name="Culley D."/>
            <person name="Crous P.W."/>
            <person name="Fauchery L."/>
            <person name="Girlanda M."/>
            <person name="Hayes R."/>
            <person name="Keri Z."/>
            <person name="LaButti K."/>
            <person name="Lipzen A."/>
            <person name="Lombard V."/>
            <person name="Magnuson J."/>
            <person name="Maillard F."/>
            <person name="Morin E."/>
            <person name="Murat C."/>
            <person name="Nolan M."/>
            <person name="Ohm R."/>
            <person name="Pangilinan J."/>
            <person name="Pereira M."/>
            <person name="Perotto S."/>
            <person name="Peter M."/>
            <person name="Riley R."/>
            <person name="Sitrit Y."/>
            <person name="Stielow B."/>
            <person name="Szollosi G."/>
            <person name="Zifcakova L."/>
            <person name="Stursova M."/>
            <person name="Spatafora J.W."/>
            <person name="Tedersoo L."/>
            <person name="Vaario L.-M."/>
            <person name="Yamada A."/>
            <person name="Yan M."/>
            <person name="Wang P."/>
            <person name="Xu J."/>
            <person name="Bruns T."/>
            <person name="Baldrian P."/>
            <person name="Vilgalys R."/>
            <person name="Henrissat B."/>
            <person name="Grigoriev I.V."/>
            <person name="Hibbett D."/>
            <person name="Nagy L.G."/>
            <person name="Martin F.M."/>
        </authorList>
    </citation>
    <scope>NUCLEOTIDE SEQUENCE</scope>
    <source>
        <strain evidence="1">BED1</strain>
    </source>
</reference>
<name>A0AAD4BFK9_BOLED</name>
<gene>
    <name evidence="1" type="ORF">L210DRAFT_3509126</name>
</gene>
<dbReference type="Proteomes" id="UP001194468">
    <property type="component" value="Unassembled WGS sequence"/>
</dbReference>
<evidence type="ECO:0000313" key="1">
    <source>
        <dbReference type="EMBL" id="KAF8426474.1"/>
    </source>
</evidence>
<protein>
    <submittedName>
        <fullName evidence="1">Uncharacterized protein</fullName>
    </submittedName>
</protein>
<keyword evidence="2" id="KW-1185">Reference proteome</keyword>
<sequence>MQAPPRQAHAPFRIPSENGPITLEEWAAYEPAASWYGIPIEVEHTRPDGERFVTCRVEAMNQQQQTVGYLPLPRRYAKAWVHLCYTVVYYLSVWRAWASEVGQPHRVRGQPKNLAEDCANNNATRLTKYLVIRRLIVDELLQHRLSENEGDQLDVFDEFLIREQWEWLWTPFEDVPSDQLDKLRLDPVADENSCLTTKKFTGWLGKSDELMPPEMIAPPVSPSQTWIWGKINHFDFERFFSDSFKPLTRYYRDKGFRKCDDRPYGKNATPPTMWNEAHEPAVHFLTEQEALERELNAIQHLSAVQRGYSKRRPAGPSFPNGSWPIVFSDGSKWLPDGSFRGNDRTDRPIAPSWPIHARYPGPGGFEPAIFRGRTADSWAASFCPAELKPREHATQRLCVVDKPQTRSIVESFADPGSGMSLAMAHDELQKELGDDYSAELWGNMLDSLHAEPGEQPRFTVDQAFQEWGQMDGRASAEEGGADYMRHIFAQYH</sequence>